<accession>A0ACC2TJY9</accession>
<gene>
    <name evidence="1" type="primary">PTH2_2</name>
    <name evidence="1" type="ORF">DSO57_1002298</name>
</gene>
<keyword evidence="2" id="KW-1185">Reference proteome</keyword>
<evidence type="ECO:0000313" key="1">
    <source>
        <dbReference type="EMBL" id="KAJ9074868.1"/>
    </source>
</evidence>
<sequence length="219" mass="25015">METYYGHINTVGDALKLIEAVRFGLLPLIQRRLNANERGCIRSGSVFIFDASKSGVQRWTDGFRWSASRLHGHFLTYHQKEAPGDFHPLRKLIKRALSVVTADNRRFGLISYYTEYDIECGLLRPPSIDPRLANIEIPNDYFFRRVTQLTPNIEQSFMLTPLTDQLNKPRSNSPPSSSSLHSYVPHFPLFPPMALSADPSPRSFTSEDQRQLNAINAFF</sequence>
<proteinExistence type="predicted"/>
<comment type="caution">
    <text evidence="1">The sequence shown here is derived from an EMBL/GenBank/DDBJ whole genome shotgun (WGS) entry which is preliminary data.</text>
</comment>
<reference evidence="1" key="1">
    <citation type="submission" date="2022-04" db="EMBL/GenBank/DDBJ databases">
        <title>Genome of the entomopathogenic fungus Entomophthora muscae.</title>
        <authorList>
            <person name="Elya C."/>
            <person name="Lovett B.R."/>
            <person name="Lee E."/>
            <person name="Macias A.M."/>
            <person name="Hajek A.E."/>
            <person name="De Bivort B.L."/>
            <person name="Kasson M.T."/>
            <person name="De Fine Licht H.H."/>
            <person name="Stajich J.E."/>
        </authorList>
    </citation>
    <scope>NUCLEOTIDE SEQUENCE</scope>
    <source>
        <strain evidence="1">Berkeley</strain>
    </source>
</reference>
<protein>
    <submittedName>
        <fullName evidence="1">Gluconate transport-inducing protein</fullName>
    </submittedName>
</protein>
<dbReference type="EMBL" id="QTSX02002845">
    <property type="protein sequence ID" value="KAJ9074868.1"/>
    <property type="molecule type" value="Genomic_DNA"/>
</dbReference>
<evidence type="ECO:0000313" key="2">
    <source>
        <dbReference type="Proteomes" id="UP001165960"/>
    </source>
</evidence>
<organism evidence="1 2">
    <name type="scientific">Entomophthora muscae</name>
    <dbReference type="NCBI Taxonomy" id="34485"/>
    <lineage>
        <taxon>Eukaryota</taxon>
        <taxon>Fungi</taxon>
        <taxon>Fungi incertae sedis</taxon>
        <taxon>Zoopagomycota</taxon>
        <taxon>Entomophthoromycotina</taxon>
        <taxon>Entomophthoromycetes</taxon>
        <taxon>Entomophthorales</taxon>
        <taxon>Entomophthoraceae</taxon>
        <taxon>Entomophthora</taxon>
    </lineage>
</organism>
<name>A0ACC2TJY9_9FUNG</name>
<dbReference type="Proteomes" id="UP001165960">
    <property type="component" value="Unassembled WGS sequence"/>
</dbReference>